<keyword evidence="3" id="KW-1185">Reference proteome</keyword>
<evidence type="ECO:0000313" key="2">
    <source>
        <dbReference type="EMBL" id="KAJ7731552.1"/>
    </source>
</evidence>
<accession>A0AAD7MT51</accession>
<name>A0AAD7MT51_9AGAR</name>
<reference evidence="2" key="1">
    <citation type="submission" date="2023-03" db="EMBL/GenBank/DDBJ databases">
        <title>Massive genome expansion in bonnet fungi (Mycena s.s.) driven by repeated elements and novel gene families across ecological guilds.</title>
        <authorList>
            <consortium name="Lawrence Berkeley National Laboratory"/>
            <person name="Harder C.B."/>
            <person name="Miyauchi S."/>
            <person name="Viragh M."/>
            <person name="Kuo A."/>
            <person name="Thoen E."/>
            <person name="Andreopoulos B."/>
            <person name="Lu D."/>
            <person name="Skrede I."/>
            <person name="Drula E."/>
            <person name="Henrissat B."/>
            <person name="Morin E."/>
            <person name="Kohler A."/>
            <person name="Barry K."/>
            <person name="LaButti K."/>
            <person name="Morin E."/>
            <person name="Salamov A."/>
            <person name="Lipzen A."/>
            <person name="Mereny Z."/>
            <person name="Hegedus B."/>
            <person name="Baldrian P."/>
            <person name="Stursova M."/>
            <person name="Weitz H."/>
            <person name="Taylor A."/>
            <person name="Grigoriev I.V."/>
            <person name="Nagy L.G."/>
            <person name="Martin F."/>
            <person name="Kauserud H."/>
        </authorList>
    </citation>
    <scope>NUCLEOTIDE SEQUENCE</scope>
    <source>
        <strain evidence="2">CBHHK188m</strain>
    </source>
</reference>
<feature type="region of interest" description="Disordered" evidence="1">
    <location>
        <begin position="1"/>
        <end position="20"/>
    </location>
</feature>
<gene>
    <name evidence="2" type="ORF">DFH07DRAFT_781209</name>
</gene>
<dbReference type="AlphaFoldDB" id="A0AAD7MT51"/>
<feature type="region of interest" description="Disordered" evidence="1">
    <location>
        <begin position="205"/>
        <end position="224"/>
    </location>
</feature>
<proteinExistence type="predicted"/>
<feature type="compositionally biased region" description="Low complexity" evidence="1">
    <location>
        <begin position="215"/>
        <end position="224"/>
    </location>
</feature>
<organism evidence="2 3">
    <name type="scientific">Mycena maculata</name>
    <dbReference type="NCBI Taxonomy" id="230809"/>
    <lineage>
        <taxon>Eukaryota</taxon>
        <taxon>Fungi</taxon>
        <taxon>Dikarya</taxon>
        <taxon>Basidiomycota</taxon>
        <taxon>Agaricomycotina</taxon>
        <taxon>Agaricomycetes</taxon>
        <taxon>Agaricomycetidae</taxon>
        <taxon>Agaricales</taxon>
        <taxon>Marasmiineae</taxon>
        <taxon>Mycenaceae</taxon>
        <taxon>Mycena</taxon>
    </lineage>
</organism>
<evidence type="ECO:0000256" key="1">
    <source>
        <dbReference type="SAM" id="MobiDB-lite"/>
    </source>
</evidence>
<dbReference type="Proteomes" id="UP001215280">
    <property type="component" value="Unassembled WGS sequence"/>
</dbReference>
<sequence length="224" mass="24709">MKSLQNDGKDMTPDRIEHMPPSFPKFIRKPSALRSPTYLLTMVSSRIFLRVHGGHVEYFLHVGRWTKGLSEFMQGPVGSDPPLEGKFKLRCLCNKILRQDPAVTTRLRKKVVDGVRSLMTDVNHLVASRLYGGHKPIAGHNPKGAPHLFDEILHLRLMADELQAAYYPTTLLSPTADNTPPTPTPLPAAPVEADTTKFTYTFAAKAATPPPAPGKPAMKPTTKP</sequence>
<comment type="caution">
    <text evidence="2">The sequence shown here is derived from an EMBL/GenBank/DDBJ whole genome shotgun (WGS) entry which is preliminary data.</text>
</comment>
<evidence type="ECO:0000313" key="3">
    <source>
        <dbReference type="Proteomes" id="UP001215280"/>
    </source>
</evidence>
<dbReference type="EMBL" id="JARJLG010000182">
    <property type="protein sequence ID" value="KAJ7731552.1"/>
    <property type="molecule type" value="Genomic_DNA"/>
</dbReference>
<feature type="compositionally biased region" description="Basic and acidic residues" evidence="1">
    <location>
        <begin position="7"/>
        <end position="18"/>
    </location>
</feature>
<protein>
    <submittedName>
        <fullName evidence="2">Uncharacterized protein</fullName>
    </submittedName>
</protein>